<keyword evidence="3" id="KW-1185">Reference proteome</keyword>
<organism evidence="2 3">
    <name type="scientific">Devosia salina</name>
    <dbReference type="NCBI Taxonomy" id="2860336"/>
    <lineage>
        <taxon>Bacteria</taxon>
        <taxon>Pseudomonadati</taxon>
        <taxon>Pseudomonadota</taxon>
        <taxon>Alphaproteobacteria</taxon>
        <taxon>Hyphomicrobiales</taxon>
        <taxon>Devosiaceae</taxon>
        <taxon>Devosia</taxon>
    </lineage>
</organism>
<dbReference type="EMBL" id="CP080590">
    <property type="protein sequence ID" value="QYO76034.1"/>
    <property type="molecule type" value="Genomic_DNA"/>
</dbReference>
<sequence>MSKAYRSPLVAMLALLLAGPVLAQAGFEFMPDGGRGLLRQLFAGNPAELVKLSAEGHDQASWETILGQDTDLSETERVTLAGYLSVNFPFAGDLDALASAEDPVSLLPADGKELAVANCQYCHSIFSGYLMHDRDLQGWRNVFLSPFHREIKMDEKERETFSLYSAANMPMKYEDVPPELRF</sequence>
<accession>A0ABX8WAN7</accession>
<dbReference type="SUPFAM" id="SSF46626">
    <property type="entry name" value="Cytochrome c"/>
    <property type="match status" value="1"/>
</dbReference>
<dbReference type="InterPro" id="IPR036909">
    <property type="entry name" value="Cyt_c-like_dom_sf"/>
</dbReference>
<dbReference type="Proteomes" id="UP000825799">
    <property type="component" value="Chromosome"/>
</dbReference>
<evidence type="ECO:0000313" key="3">
    <source>
        <dbReference type="Proteomes" id="UP000825799"/>
    </source>
</evidence>
<keyword evidence="1" id="KW-0732">Signal</keyword>
<proteinExistence type="predicted"/>
<name>A0ABX8WAN7_9HYPH</name>
<gene>
    <name evidence="2" type="ORF">K1X15_15600</name>
</gene>
<evidence type="ECO:0000313" key="2">
    <source>
        <dbReference type="EMBL" id="QYO76034.1"/>
    </source>
</evidence>
<feature type="chain" id="PRO_5045384368" description="Cytochrome c domain-containing protein" evidence="1">
    <location>
        <begin position="24"/>
        <end position="182"/>
    </location>
</feature>
<evidence type="ECO:0008006" key="4">
    <source>
        <dbReference type="Google" id="ProtNLM"/>
    </source>
</evidence>
<protein>
    <recommendedName>
        <fullName evidence="4">Cytochrome c domain-containing protein</fullName>
    </recommendedName>
</protein>
<feature type="signal peptide" evidence="1">
    <location>
        <begin position="1"/>
        <end position="23"/>
    </location>
</feature>
<evidence type="ECO:0000256" key="1">
    <source>
        <dbReference type="SAM" id="SignalP"/>
    </source>
</evidence>
<reference evidence="2 3" key="1">
    <citation type="submission" date="2021-08" db="EMBL/GenBank/DDBJ databases">
        <title>Devosia salina sp. nov., isolated from the South China Sea sediment.</title>
        <authorList>
            <person name="Zhou Z."/>
        </authorList>
    </citation>
    <scope>NUCLEOTIDE SEQUENCE [LARGE SCALE GENOMIC DNA]</scope>
    <source>
        <strain evidence="2 3">SCS-3</strain>
    </source>
</reference>
<dbReference type="RefSeq" id="WP_220304527.1">
    <property type="nucleotide sequence ID" value="NZ_CP080590.1"/>
</dbReference>